<protein>
    <submittedName>
        <fullName evidence="5">ABC transporter, ATP-binding protein</fullName>
    </submittedName>
</protein>
<dbReference type="Proteomes" id="UP000004846">
    <property type="component" value="Unassembled WGS sequence"/>
</dbReference>
<feature type="domain" description="ABC transporter" evidence="4">
    <location>
        <begin position="54"/>
        <end position="284"/>
    </location>
</feature>
<accession>A0A125W521</accession>
<evidence type="ECO:0000313" key="6">
    <source>
        <dbReference type="Proteomes" id="UP000004846"/>
    </source>
</evidence>
<dbReference type="SMART" id="SM00382">
    <property type="entry name" value="AAA"/>
    <property type="match status" value="1"/>
</dbReference>
<dbReference type="InterPro" id="IPR017871">
    <property type="entry name" value="ABC_transporter-like_CS"/>
</dbReference>
<evidence type="ECO:0000256" key="2">
    <source>
        <dbReference type="ARBA" id="ARBA00022741"/>
    </source>
</evidence>
<dbReference type="EMBL" id="AEBR01000063">
    <property type="protein sequence ID" value="EFM82435.1"/>
    <property type="molecule type" value="Genomic_DNA"/>
</dbReference>
<organism evidence="5 6">
    <name type="scientific">Enterococcus faecalis TX4248</name>
    <dbReference type="NCBI Taxonomy" id="749495"/>
    <lineage>
        <taxon>Bacteria</taxon>
        <taxon>Bacillati</taxon>
        <taxon>Bacillota</taxon>
        <taxon>Bacilli</taxon>
        <taxon>Lactobacillales</taxon>
        <taxon>Enterococcaceae</taxon>
        <taxon>Enterococcus</taxon>
    </lineage>
</organism>
<evidence type="ECO:0000313" key="5">
    <source>
        <dbReference type="EMBL" id="EFM82435.1"/>
    </source>
</evidence>
<evidence type="ECO:0000259" key="4">
    <source>
        <dbReference type="PROSITE" id="PS50893"/>
    </source>
</evidence>
<dbReference type="InterPro" id="IPR003593">
    <property type="entry name" value="AAA+_ATPase"/>
</dbReference>
<dbReference type="AlphaFoldDB" id="A0A125W521"/>
<comment type="caution">
    <text evidence="5">The sequence shown here is derived from an EMBL/GenBank/DDBJ whole genome shotgun (WGS) entry which is preliminary data.</text>
</comment>
<dbReference type="SUPFAM" id="SSF52540">
    <property type="entry name" value="P-loop containing nucleoside triphosphate hydrolases"/>
    <property type="match status" value="1"/>
</dbReference>
<reference evidence="5 6" key="1">
    <citation type="submission" date="2010-07" db="EMBL/GenBank/DDBJ databases">
        <authorList>
            <person name="Sid Ahmed O."/>
        </authorList>
    </citation>
    <scope>NUCLEOTIDE SEQUENCE [LARGE SCALE GENOMIC DNA]</scope>
    <source>
        <strain evidence="5 6">TX4248</strain>
    </source>
</reference>
<proteinExistence type="predicted"/>
<dbReference type="CDD" id="cd03230">
    <property type="entry name" value="ABC_DR_subfamily_A"/>
    <property type="match status" value="1"/>
</dbReference>
<dbReference type="Gene3D" id="3.40.50.300">
    <property type="entry name" value="P-loop containing nucleotide triphosphate hydrolases"/>
    <property type="match status" value="1"/>
</dbReference>
<dbReference type="Pfam" id="PF00005">
    <property type="entry name" value="ABC_tran"/>
    <property type="match status" value="1"/>
</dbReference>
<evidence type="ECO:0000256" key="1">
    <source>
        <dbReference type="ARBA" id="ARBA00022448"/>
    </source>
</evidence>
<dbReference type="InterPro" id="IPR051782">
    <property type="entry name" value="ABC_Transporter_VariousFunc"/>
</dbReference>
<sequence length="296" mass="33518">MKKYVSSLKSSFHFVYNKRKKKIHLIKGVIFEFLVRLGFNNGREKRLEAKEMSLTIEHLTGGYGHIPVLKDINFDVKSGEMVGLIGLNGAGKSTTIKNIIGLLTPQKGKIMIDGETLQQAPEEYRKKIGYIPETPSLYEELTLKEHIEVTALAYDIPLEEAFKRAEPLLKTFRLDNKLEWFPANFSKGMKQKVMVLCAFLIEPSLYIIDEPFLGLDPLAIHALLELMDTMRKQGAAILMSTHILATAEKYCDRFVVLHEGKLRANGTMAELRAEFNLPESSLDDIYLALTKEEKVG</sequence>
<dbReference type="PANTHER" id="PTHR42939">
    <property type="entry name" value="ABC TRANSPORTER ATP-BINDING PROTEIN ALBC-RELATED"/>
    <property type="match status" value="1"/>
</dbReference>
<dbReference type="PROSITE" id="PS00211">
    <property type="entry name" value="ABC_TRANSPORTER_1"/>
    <property type="match status" value="1"/>
</dbReference>
<keyword evidence="1" id="KW-0813">Transport</keyword>
<dbReference type="InterPro" id="IPR003439">
    <property type="entry name" value="ABC_transporter-like_ATP-bd"/>
</dbReference>
<keyword evidence="2" id="KW-0547">Nucleotide-binding</keyword>
<dbReference type="InterPro" id="IPR027417">
    <property type="entry name" value="P-loop_NTPase"/>
</dbReference>
<dbReference type="PANTHER" id="PTHR42939:SF5">
    <property type="entry name" value="ABC-TYPE TRANSPORTER ATP-BINDING PROTEIN ECSA"/>
    <property type="match status" value="1"/>
</dbReference>
<keyword evidence="3 5" id="KW-0067">ATP-binding</keyword>
<dbReference type="GO" id="GO:0016887">
    <property type="term" value="F:ATP hydrolysis activity"/>
    <property type="evidence" value="ECO:0007669"/>
    <property type="project" value="InterPro"/>
</dbReference>
<name>A0A125W521_ENTFL</name>
<gene>
    <name evidence="5" type="ORF">HMPREF9498_01850</name>
</gene>
<dbReference type="GO" id="GO:0005524">
    <property type="term" value="F:ATP binding"/>
    <property type="evidence" value="ECO:0007669"/>
    <property type="project" value="UniProtKB-KW"/>
</dbReference>
<evidence type="ECO:0000256" key="3">
    <source>
        <dbReference type="ARBA" id="ARBA00022840"/>
    </source>
</evidence>
<dbReference type="PROSITE" id="PS50893">
    <property type="entry name" value="ABC_TRANSPORTER_2"/>
    <property type="match status" value="1"/>
</dbReference>
<dbReference type="HOGENOM" id="CLU_000604_1_2_9"/>